<keyword evidence="6" id="KW-0788">Thiol protease</keyword>
<feature type="domain" description="DUF3645" evidence="9">
    <location>
        <begin position="371"/>
        <end position="401"/>
    </location>
</feature>
<comment type="catalytic activity">
    <reaction evidence="1">
        <text>Thiol-dependent hydrolysis of ester, thioester, amide, peptide and isopeptide bonds formed by the C-terminal Gly of ubiquitin (a 76-residue protein attached to proteins as an intracellular targeting signal).</text>
        <dbReference type="EC" id="3.4.19.12"/>
    </reaction>
</comment>
<comment type="caution">
    <text evidence="10">The sequence shown here is derived from an EMBL/GenBank/DDBJ whole genome shotgun (WGS) entry which is preliminary data.</text>
</comment>
<dbReference type="Pfam" id="PF12359">
    <property type="entry name" value="DUF3645"/>
    <property type="match status" value="1"/>
</dbReference>
<keyword evidence="3" id="KW-0645">Protease</keyword>
<keyword evidence="4" id="KW-0833">Ubl conjugation pathway</keyword>
<feature type="domain" description="DUF3638" evidence="8">
    <location>
        <begin position="24"/>
        <end position="248"/>
    </location>
</feature>
<evidence type="ECO:0000256" key="7">
    <source>
        <dbReference type="SAM" id="MobiDB-lite"/>
    </source>
</evidence>
<dbReference type="PANTHER" id="PTHR13367:SF34">
    <property type="match status" value="1"/>
</dbReference>
<evidence type="ECO:0000256" key="3">
    <source>
        <dbReference type="ARBA" id="ARBA00022670"/>
    </source>
</evidence>
<organism evidence="10 11">
    <name type="scientific">Marasmiellus scandens</name>
    <dbReference type="NCBI Taxonomy" id="2682957"/>
    <lineage>
        <taxon>Eukaryota</taxon>
        <taxon>Fungi</taxon>
        <taxon>Dikarya</taxon>
        <taxon>Basidiomycota</taxon>
        <taxon>Agaricomycotina</taxon>
        <taxon>Agaricomycetes</taxon>
        <taxon>Agaricomycetidae</taxon>
        <taxon>Agaricales</taxon>
        <taxon>Marasmiineae</taxon>
        <taxon>Omphalotaceae</taxon>
        <taxon>Marasmiellus</taxon>
    </lineage>
</organism>
<evidence type="ECO:0000259" key="9">
    <source>
        <dbReference type="Pfam" id="PF12359"/>
    </source>
</evidence>
<feature type="region of interest" description="Disordered" evidence="7">
    <location>
        <begin position="824"/>
        <end position="855"/>
    </location>
</feature>
<evidence type="ECO:0000256" key="2">
    <source>
        <dbReference type="ARBA" id="ARBA00012759"/>
    </source>
</evidence>
<proteinExistence type="predicted"/>
<dbReference type="EMBL" id="JBANRG010000120">
    <property type="protein sequence ID" value="KAK7434627.1"/>
    <property type="molecule type" value="Genomic_DNA"/>
</dbReference>
<dbReference type="InterPro" id="IPR022105">
    <property type="entry name" value="DUF3645"/>
</dbReference>
<evidence type="ECO:0000256" key="5">
    <source>
        <dbReference type="ARBA" id="ARBA00022801"/>
    </source>
</evidence>
<keyword evidence="11" id="KW-1185">Reference proteome</keyword>
<evidence type="ECO:0000259" key="8">
    <source>
        <dbReference type="Pfam" id="PF12340"/>
    </source>
</evidence>
<dbReference type="InterPro" id="IPR022099">
    <property type="entry name" value="DUF3638"/>
</dbReference>
<evidence type="ECO:0000313" key="10">
    <source>
        <dbReference type="EMBL" id="KAK7434627.1"/>
    </source>
</evidence>
<keyword evidence="5" id="KW-0378">Hydrolase</keyword>
<evidence type="ECO:0000256" key="6">
    <source>
        <dbReference type="ARBA" id="ARBA00022807"/>
    </source>
</evidence>
<dbReference type="PANTHER" id="PTHR13367">
    <property type="entry name" value="UBIQUITIN THIOESTERASE"/>
    <property type="match status" value="1"/>
</dbReference>
<evidence type="ECO:0000256" key="1">
    <source>
        <dbReference type="ARBA" id="ARBA00000707"/>
    </source>
</evidence>
<dbReference type="Pfam" id="PF12340">
    <property type="entry name" value="DUF3638"/>
    <property type="match status" value="1"/>
</dbReference>
<sequence length="1097" mass="124624">MHYASERDIDGLLREMKNDSSGGLEDPDWLLVQISSNFLARDIQVSFAKEMINPSNSANAVLQLNMGEGKSSVIVPLIASSLPDGQKLVRVIVLKALSTQMFQLLVDRVSSMPNRRIFYLPFARDLKINSEMLTAIHSLYRECMETGGISLTQPEHILSFRLMIVDQIVNARSNPTESALSLQKRLVETYRWLNQHSRDILDESDEILHVRYQLIYTIGKQALVEDHPNRWVTVQEVLGLIFEHAFQVKSEYPHSIYLQKDDPGVQSVPIMAILEEDALLRLMEMAVSEVLNGALSNYPFERLPAALKEIARRFITKKAMLRAETTRLTEFFRGTHLWNGMLLLRGLFAHGILAHCLQGRRWRVDYGLDFRRTLLAVPYRAKDVPALRSDFSHPDVAICLTSLAYYYGGLTAKQVEDSLEFLLKSDNPPFEYEKWINGVEDVPRTVTAINLKDPTQLSKVLVPKLSHNRSVIDFYLSQVVFPKYAMEFPEKLMTSGWDLTETKDNFVTGFSGTKDSQHLLPATITQCDPLGQESTNAQVIEHLLQPENDVYLCAKGPNNERLTAAEFINLVVDQPLEIRVLLDVGAQILDLDNEGVARLWLKLNERVAAAVFFDQNDHMMVIDRQGDLERLFSSQYRNQLGNCVIYLDDAHTRGTDLKLPRGYRAAVTLGDKVTKDRLLQGCMRMRQLGRGQSVMFLAPPEIDLKVRRVCDLDDVVRISSSDVLRWTYSETVMDIEHYIPNWVDQGLDYIQRKKAWDQFCASGSVTHLTPWKQPEARTLDHMYGVGASDYEEIPAIDAEEYHDLRERCQKLGWDISRRLINTGTDEEQEREVHAEIEKEQQVEKPPRKEPAPHSLSPALENFVKLGIIMDKNGFEPLLHTLGFPAKAAHAGLLASKDFGITLRGYRPALDDYMRPITWIISGGVLQDGTSVLVVVSPFEANQLRSDIVQYYDQSGLHLHVYAPKVTLNQGSFDDLQFLAIPPLPPTWTPPRPRMMIQLNLFAGQLYLPDWEAYQRLCNYLGLHIPGDDGSEVVKCQSDGFVKPEDRIGTMKRECPFTTSPLPKLKELFGLRRKGNGYGFTHIGKIIAGRSLEKGDFE</sequence>
<accession>A0ABR1IJT9</accession>
<dbReference type="Proteomes" id="UP001498398">
    <property type="component" value="Unassembled WGS sequence"/>
</dbReference>
<name>A0ABR1IJT9_9AGAR</name>
<protein>
    <recommendedName>
        <fullName evidence="2">ubiquitinyl hydrolase 1</fullName>
        <ecNumber evidence="2">3.4.19.12</ecNumber>
    </recommendedName>
</protein>
<gene>
    <name evidence="10" type="ORF">VKT23_020093</name>
</gene>
<dbReference type="EC" id="3.4.19.12" evidence="2"/>
<evidence type="ECO:0000256" key="4">
    <source>
        <dbReference type="ARBA" id="ARBA00022786"/>
    </source>
</evidence>
<evidence type="ECO:0000313" key="11">
    <source>
        <dbReference type="Proteomes" id="UP001498398"/>
    </source>
</evidence>
<dbReference type="InterPro" id="IPR051346">
    <property type="entry name" value="OTU_Deubiquitinase"/>
</dbReference>
<feature type="compositionally biased region" description="Basic and acidic residues" evidence="7">
    <location>
        <begin position="830"/>
        <end position="851"/>
    </location>
</feature>
<reference evidence="10 11" key="1">
    <citation type="submission" date="2024-01" db="EMBL/GenBank/DDBJ databases">
        <title>A draft genome for the cacao thread blight pathogen Marasmiellus scandens.</title>
        <authorList>
            <person name="Baruah I.K."/>
            <person name="Leung J."/>
            <person name="Bukari Y."/>
            <person name="Amoako-Attah I."/>
            <person name="Meinhardt L.W."/>
            <person name="Bailey B.A."/>
            <person name="Cohen S.P."/>
        </authorList>
    </citation>
    <scope>NUCLEOTIDE SEQUENCE [LARGE SCALE GENOMIC DNA]</scope>
    <source>
        <strain evidence="10 11">GH-19</strain>
    </source>
</reference>